<dbReference type="EC" id="3.5.1.4" evidence="2"/>
<dbReference type="Proteomes" id="UP000541426">
    <property type="component" value="Unassembled WGS sequence"/>
</dbReference>
<dbReference type="Gene3D" id="3.90.1300.10">
    <property type="entry name" value="Amidase signature (AS) domain"/>
    <property type="match status" value="1"/>
</dbReference>
<dbReference type="SUPFAM" id="SSF75304">
    <property type="entry name" value="Amidase signature (AS) enzymes"/>
    <property type="match status" value="1"/>
</dbReference>
<dbReference type="InterPro" id="IPR023631">
    <property type="entry name" value="Amidase_dom"/>
</dbReference>
<dbReference type="PANTHER" id="PTHR11895">
    <property type="entry name" value="TRANSAMIDASE"/>
    <property type="match status" value="1"/>
</dbReference>
<proteinExistence type="predicted"/>
<name>A0A7W6DSM1_9RHOB</name>
<feature type="domain" description="Amidase" evidence="1">
    <location>
        <begin position="34"/>
        <end position="449"/>
    </location>
</feature>
<dbReference type="AlphaFoldDB" id="A0A7W6DSM1"/>
<dbReference type="GO" id="GO:0004040">
    <property type="term" value="F:amidase activity"/>
    <property type="evidence" value="ECO:0007669"/>
    <property type="project" value="UniProtKB-EC"/>
</dbReference>
<gene>
    <name evidence="2" type="ORF">GGQ68_003310</name>
</gene>
<dbReference type="RefSeq" id="WP_183967758.1">
    <property type="nucleotide sequence ID" value="NZ_BAABBZ010000019.1"/>
</dbReference>
<evidence type="ECO:0000313" key="3">
    <source>
        <dbReference type="Proteomes" id="UP000541426"/>
    </source>
</evidence>
<dbReference type="InterPro" id="IPR036928">
    <property type="entry name" value="AS_sf"/>
</dbReference>
<evidence type="ECO:0000259" key="1">
    <source>
        <dbReference type="Pfam" id="PF01425"/>
    </source>
</evidence>
<dbReference type="Pfam" id="PF01425">
    <property type="entry name" value="Amidase"/>
    <property type="match status" value="1"/>
</dbReference>
<accession>A0A7W6DSM1</accession>
<reference evidence="2 3" key="1">
    <citation type="submission" date="2020-08" db="EMBL/GenBank/DDBJ databases">
        <title>Genomic Encyclopedia of Type Strains, Phase IV (KMG-IV): sequencing the most valuable type-strain genomes for metagenomic binning, comparative biology and taxonomic classification.</title>
        <authorList>
            <person name="Goeker M."/>
        </authorList>
    </citation>
    <scope>NUCLEOTIDE SEQUENCE [LARGE SCALE GENOMIC DNA]</scope>
    <source>
        <strain evidence="2 3">DSM 102235</strain>
    </source>
</reference>
<protein>
    <submittedName>
        <fullName evidence="2">Amidase</fullName>
        <ecNumber evidence="2">3.5.1.4</ecNumber>
    </submittedName>
</protein>
<dbReference type="PANTHER" id="PTHR11895:SF76">
    <property type="entry name" value="INDOLEACETAMIDE HYDROLASE"/>
    <property type="match status" value="1"/>
</dbReference>
<organism evidence="2 3">
    <name type="scientific">Sagittula marina</name>
    <dbReference type="NCBI Taxonomy" id="943940"/>
    <lineage>
        <taxon>Bacteria</taxon>
        <taxon>Pseudomonadati</taxon>
        <taxon>Pseudomonadota</taxon>
        <taxon>Alphaproteobacteria</taxon>
        <taxon>Rhodobacterales</taxon>
        <taxon>Roseobacteraceae</taxon>
        <taxon>Sagittula</taxon>
    </lineage>
</organism>
<dbReference type="InterPro" id="IPR000120">
    <property type="entry name" value="Amidase"/>
</dbReference>
<dbReference type="InterPro" id="IPR020556">
    <property type="entry name" value="Amidase_CS"/>
</dbReference>
<dbReference type="PROSITE" id="PS00571">
    <property type="entry name" value="AMIDASES"/>
    <property type="match status" value="1"/>
</dbReference>
<evidence type="ECO:0000313" key="2">
    <source>
        <dbReference type="EMBL" id="MBB3986966.1"/>
    </source>
</evidence>
<sequence>MTRAKPAFTGPDLCGLSACDAVKALRAGEVSASELVAASLTRINQTSPAINAMVTPCPERANTAAQRLDQTSLLAGLPIGIKDLTPVAGVRTTWGSAAFADHVPERSDPLVTRLEARGAIVMGKTNTPEMGAGANTFNAVFGATRNPWDTRMNAGGSSGGAAAGLAVGEVWLSHGSDFGGSLRTPASYCGVVGLRPTPGRVASGGGADSFDPFGVEGPMARSVSDVALFLDAMTGFDPLDPLSYPGDGFLDACQRDAGPVRVAFSDDLGQLPVTAEIRDVLTGALTRVQASDLTVTEHRPKLPGLEHAFRTLRGVSMWTKAQVTPKRVSDHFKPTLAANIAQGGTLTVDDIAQANITRARSYASMMDLFATHDVLACPVTGLAPLPVEIEYPTEIAGHPARDYLDWLGFAFLATLTGLPALSLPVGFTPSGLPVGLQLIGPPRGEARLLQIARRLEQALALSATPIDPNITH</sequence>
<keyword evidence="3" id="KW-1185">Reference proteome</keyword>
<comment type="caution">
    <text evidence="2">The sequence shown here is derived from an EMBL/GenBank/DDBJ whole genome shotgun (WGS) entry which is preliminary data.</text>
</comment>
<dbReference type="EMBL" id="JACIEJ010000008">
    <property type="protein sequence ID" value="MBB3986966.1"/>
    <property type="molecule type" value="Genomic_DNA"/>
</dbReference>
<keyword evidence="2" id="KW-0378">Hydrolase</keyword>